<proteinExistence type="inferred from homology"/>
<dbReference type="RefSeq" id="WP_216363795.1">
    <property type="nucleotide sequence ID" value="NZ_CP037899.1"/>
</dbReference>
<dbReference type="FunFam" id="2.30.30.140:FF:000022">
    <property type="entry name" value="Hydrogenase assembly chaperone HybG"/>
    <property type="match status" value="1"/>
</dbReference>
<dbReference type="Proteomes" id="UP000315925">
    <property type="component" value="Chromosome"/>
</dbReference>
<dbReference type="Pfam" id="PF01455">
    <property type="entry name" value="HupF_HypC"/>
    <property type="match status" value="1"/>
</dbReference>
<dbReference type="GO" id="GO:1902670">
    <property type="term" value="F:carbon dioxide binding"/>
    <property type="evidence" value="ECO:0007669"/>
    <property type="project" value="TreeGrafter"/>
</dbReference>
<accession>A0A516TLH5</accession>
<dbReference type="NCBIfam" id="TIGR00074">
    <property type="entry name" value="hypC_hupF"/>
    <property type="match status" value="1"/>
</dbReference>
<evidence type="ECO:0000256" key="1">
    <source>
        <dbReference type="ARBA" id="ARBA00006018"/>
    </source>
</evidence>
<sequence>MKPLPLLKLLLGIDINGKKNSLQKDMCLAIPGKIVEMDPNDQTPFVQTALVEVSSVRRRINIELIKDEELKPGDWVLIHVGFALAKISEREAQDQLRILSMLGEDKQAMEELQGYSMEEEKKNIKDTILKNLI</sequence>
<protein>
    <submittedName>
        <fullName evidence="2">Hydrogenase expression/formation protein HypC</fullName>
    </submittedName>
</protein>
<evidence type="ECO:0000313" key="3">
    <source>
        <dbReference type="Proteomes" id="UP000315925"/>
    </source>
</evidence>
<dbReference type="KEGG" id="mkc:kam1_833"/>
<name>A0A516TLH5_9BACT</name>
<dbReference type="PRINTS" id="PR00445">
    <property type="entry name" value="HUPFHYPC"/>
</dbReference>
<dbReference type="PANTHER" id="PTHR35177:SF2">
    <property type="entry name" value="HYDROGENASE MATURATION FACTOR HYBG"/>
    <property type="match status" value="1"/>
</dbReference>
<dbReference type="STRING" id="1202785.A946_08580"/>
<reference evidence="3" key="1">
    <citation type="submission" date="2019-03" db="EMBL/GenBank/DDBJ databases">
        <title>Complete genome of Methylacidiphilum kamchatkense Kam1.</title>
        <authorList>
            <person name="Kruse T."/>
            <person name="Murarilal Ratnadevi C."/>
            <person name="Erikstad H.-A."/>
            <person name="Birkeland N.-K."/>
        </authorList>
    </citation>
    <scope>NUCLEOTIDE SEQUENCE [LARGE SCALE GENOMIC DNA]</scope>
    <source>
        <strain evidence="3">kam1</strain>
    </source>
</reference>
<dbReference type="InterPro" id="IPR001109">
    <property type="entry name" value="Hydrogenase_HupF/HypC"/>
</dbReference>
<gene>
    <name evidence="2" type="ORF">kam1_833</name>
</gene>
<dbReference type="GO" id="GO:0051604">
    <property type="term" value="P:protein maturation"/>
    <property type="evidence" value="ECO:0007669"/>
    <property type="project" value="TreeGrafter"/>
</dbReference>
<dbReference type="SUPFAM" id="SSF159127">
    <property type="entry name" value="HupF/HypC-like"/>
    <property type="match status" value="1"/>
</dbReference>
<comment type="similarity">
    <text evidence="1">Belongs to the HupF/HypC family.</text>
</comment>
<dbReference type="GO" id="GO:0005506">
    <property type="term" value="F:iron ion binding"/>
    <property type="evidence" value="ECO:0007669"/>
    <property type="project" value="TreeGrafter"/>
</dbReference>
<evidence type="ECO:0000313" key="2">
    <source>
        <dbReference type="EMBL" id="QDQ42076.1"/>
    </source>
</evidence>
<dbReference type="Gene3D" id="2.30.30.140">
    <property type="match status" value="1"/>
</dbReference>
<dbReference type="PANTHER" id="PTHR35177">
    <property type="entry name" value="HYDROGENASE MATURATION FACTOR HYBG"/>
    <property type="match status" value="1"/>
</dbReference>
<organism evidence="2 3">
    <name type="scientific">Methylacidiphilum kamchatkense Kam1</name>
    <dbReference type="NCBI Taxonomy" id="1202785"/>
    <lineage>
        <taxon>Bacteria</taxon>
        <taxon>Pseudomonadati</taxon>
        <taxon>Verrucomicrobiota</taxon>
        <taxon>Methylacidiphilae</taxon>
        <taxon>Methylacidiphilales</taxon>
        <taxon>Methylacidiphilaceae</taxon>
        <taxon>Methylacidiphilum (ex Ratnadevi et al. 2023)</taxon>
    </lineage>
</organism>
<dbReference type="AlphaFoldDB" id="A0A516TLH5"/>
<dbReference type="EMBL" id="CP037899">
    <property type="protein sequence ID" value="QDQ42076.1"/>
    <property type="molecule type" value="Genomic_DNA"/>
</dbReference>